<dbReference type="RefSeq" id="WP_348029118.1">
    <property type="nucleotide sequence ID" value="NZ_CP129113.1"/>
</dbReference>
<proteinExistence type="predicted"/>
<gene>
    <name evidence="1" type="ORF">QR721_03625</name>
</gene>
<dbReference type="EMBL" id="CP129113">
    <property type="protein sequence ID" value="WLV25330.1"/>
    <property type="molecule type" value="Genomic_DNA"/>
</dbReference>
<dbReference type="Proteomes" id="UP001180087">
    <property type="component" value="Chromosome"/>
</dbReference>
<keyword evidence="2" id="KW-1185">Reference proteome</keyword>
<protein>
    <submittedName>
        <fullName evidence="1">Uncharacterized protein</fullName>
    </submittedName>
</protein>
<accession>A0ABY9KXF0</accession>
<sequence length="143" mass="16235">MYNCPTPNPQSCCQKVIEFKTQLVPPALPGSVVTKLTFPKPVIEDVCPEKVIVCGKLIKTITYTAVKSDGTKETKTITDERSFQCVIDREDANEGDEFEVVGYSVLCEGKPILMNKGVRHNKDVFWRLKEKDIVKICIRKKWK</sequence>
<evidence type="ECO:0000313" key="2">
    <source>
        <dbReference type="Proteomes" id="UP001180087"/>
    </source>
</evidence>
<name>A0ABY9KXF0_9BACI</name>
<organism evidence="1 2">
    <name type="scientific">Aciduricibacillus chroicocephali</name>
    <dbReference type="NCBI Taxonomy" id="3054939"/>
    <lineage>
        <taxon>Bacteria</taxon>
        <taxon>Bacillati</taxon>
        <taxon>Bacillota</taxon>
        <taxon>Bacilli</taxon>
        <taxon>Bacillales</taxon>
        <taxon>Bacillaceae</taxon>
        <taxon>Aciduricibacillus</taxon>
    </lineage>
</organism>
<reference evidence="1" key="1">
    <citation type="submission" date="2023-06" db="EMBL/GenBank/DDBJ databases">
        <title>A Treasure from Seagulls: Isolation and Description of Aciduricobacillus qingdaonensis gen. nov., sp. nov., a Rare Obligately Uric Acid-utilizing Member in the Family Bacillaceae.</title>
        <authorList>
            <person name="Liu W."/>
            <person name="Wang B."/>
        </authorList>
    </citation>
    <scope>NUCLEOTIDE SEQUENCE</scope>
    <source>
        <strain evidence="1">44XB</strain>
    </source>
</reference>
<evidence type="ECO:0000313" key="1">
    <source>
        <dbReference type="EMBL" id="WLV25330.1"/>
    </source>
</evidence>